<evidence type="ECO:0000313" key="2">
    <source>
        <dbReference type="Proteomes" id="UP000028705"/>
    </source>
</evidence>
<accession>A0A086A3T1</accession>
<keyword evidence="2" id="KW-1185">Reference proteome</keyword>
<dbReference type="EMBL" id="JPRH01000007">
    <property type="protein sequence ID" value="KFF11345.1"/>
    <property type="molecule type" value="Genomic_DNA"/>
</dbReference>
<comment type="caution">
    <text evidence="1">The sequence shown here is derived from an EMBL/GenBank/DDBJ whole genome shotgun (WGS) entry which is preliminary data.</text>
</comment>
<evidence type="ECO:0000313" key="1">
    <source>
        <dbReference type="EMBL" id="KFF11345.1"/>
    </source>
</evidence>
<reference evidence="1 2" key="1">
    <citation type="submission" date="2014-07" db="EMBL/GenBank/DDBJ databases">
        <title>Genome of Chryseobacterium soli DSM 19298.</title>
        <authorList>
            <person name="Stropko S.J."/>
            <person name="Pipes S.E."/>
            <person name="Newman J."/>
        </authorList>
    </citation>
    <scope>NUCLEOTIDE SEQUENCE [LARGE SCALE GENOMIC DNA]</scope>
    <source>
        <strain evidence="1 2">DSM 19298</strain>
    </source>
</reference>
<dbReference type="eggNOG" id="ENOG50332SS">
    <property type="taxonomic scope" value="Bacteria"/>
</dbReference>
<dbReference type="AlphaFoldDB" id="A0A086A3T1"/>
<organism evidence="1 2">
    <name type="scientific">Chryseobacterium soli</name>
    <dbReference type="NCBI Taxonomy" id="445961"/>
    <lineage>
        <taxon>Bacteria</taxon>
        <taxon>Pseudomonadati</taxon>
        <taxon>Bacteroidota</taxon>
        <taxon>Flavobacteriia</taxon>
        <taxon>Flavobacteriales</taxon>
        <taxon>Weeksellaceae</taxon>
        <taxon>Chryseobacterium group</taxon>
        <taxon>Chryseobacterium</taxon>
    </lineage>
</organism>
<name>A0A086A3T1_9FLAO</name>
<dbReference type="RefSeq" id="WP_034713341.1">
    <property type="nucleotide sequence ID" value="NZ_JPRH01000007.1"/>
</dbReference>
<gene>
    <name evidence="1" type="ORF">IW15_16515</name>
</gene>
<protein>
    <submittedName>
        <fullName evidence="1">Uncharacterized protein</fullName>
    </submittedName>
</protein>
<sequence>MKIHLKKFNEIQNLLQLKLGAKVKVEEENGSTFLSIKDSNLWLSVDHSEFTVGFGLNHTHFSEEYGNLQNGIRQVFDLLTSEVRVTKYIKGETVYKAITEIKTSDSNIENLGITGILIYPFWKKTRIETSYFERIINRDDLIPEIDLILR</sequence>
<dbReference type="Proteomes" id="UP000028705">
    <property type="component" value="Unassembled WGS sequence"/>
</dbReference>
<proteinExistence type="predicted"/>